<organism evidence="2 3">
    <name type="scientific">Homarus americanus</name>
    <name type="common">American lobster</name>
    <dbReference type="NCBI Taxonomy" id="6706"/>
    <lineage>
        <taxon>Eukaryota</taxon>
        <taxon>Metazoa</taxon>
        <taxon>Ecdysozoa</taxon>
        <taxon>Arthropoda</taxon>
        <taxon>Crustacea</taxon>
        <taxon>Multicrustacea</taxon>
        <taxon>Malacostraca</taxon>
        <taxon>Eumalacostraca</taxon>
        <taxon>Eucarida</taxon>
        <taxon>Decapoda</taxon>
        <taxon>Pleocyemata</taxon>
        <taxon>Astacidea</taxon>
        <taxon>Nephropoidea</taxon>
        <taxon>Nephropidae</taxon>
        <taxon>Homarus</taxon>
    </lineage>
</organism>
<dbReference type="Proteomes" id="UP000747542">
    <property type="component" value="Unassembled WGS sequence"/>
</dbReference>
<dbReference type="EMBL" id="JAHLQT010024959">
    <property type="protein sequence ID" value="KAG7164763.1"/>
    <property type="molecule type" value="Genomic_DNA"/>
</dbReference>
<sequence>MTEIEKQVILTGIVASHVTSSSKLEASSAKQEKTISVPGAAPPPRPPVPDDQDLLAVPPPRPPVPRAYSNSPLPPEAYIYGSALVSSVPASVYGTPRVGGGLLVHHTHVVNVSSAAPPAHPAHQHARLLVHTGGGRAGRGGRRGLVTLTLSPADDPFNRPPSGGPVKRNDAEYRWVTDATKYEVREVIEFPCVTERVSTPTSLAFPRPSVDLANGPSVALTSSLCVGDLTTATNSQVVVEYHLHLVDFVWS</sequence>
<dbReference type="AlphaFoldDB" id="A0A8J5JZN7"/>
<feature type="compositionally biased region" description="Pro residues" evidence="1">
    <location>
        <begin position="40"/>
        <end position="49"/>
    </location>
</feature>
<reference evidence="2" key="1">
    <citation type="journal article" date="2021" name="Sci. Adv.">
        <title>The American lobster genome reveals insights on longevity, neural, and immune adaptations.</title>
        <authorList>
            <person name="Polinski J.M."/>
            <person name="Zimin A.V."/>
            <person name="Clark K.F."/>
            <person name="Kohn A.B."/>
            <person name="Sadowski N."/>
            <person name="Timp W."/>
            <person name="Ptitsyn A."/>
            <person name="Khanna P."/>
            <person name="Romanova D.Y."/>
            <person name="Williams P."/>
            <person name="Greenwood S.J."/>
            <person name="Moroz L.L."/>
            <person name="Walt D.R."/>
            <person name="Bodnar A.G."/>
        </authorList>
    </citation>
    <scope>NUCLEOTIDE SEQUENCE</scope>
    <source>
        <strain evidence="2">GMGI-L3</strain>
    </source>
</reference>
<keyword evidence="3" id="KW-1185">Reference proteome</keyword>
<feature type="compositionally biased region" description="Polar residues" evidence="1">
    <location>
        <begin position="19"/>
        <end position="29"/>
    </location>
</feature>
<name>A0A8J5JZN7_HOMAM</name>
<proteinExistence type="predicted"/>
<evidence type="ECO:0000313" key="3">
    <source>
        <dbReference type="Proteomes" id="UP000747542"/>
    </source>
</evidence>
<accession>A0A8J5JZN7</accession>
<comment type="caution">
    <text evidence="2">The sequence shown here is derived from an EMBL/GenBank/DDBJ whole genome shotgun (WGS) entry which is preliminary data.</text>
</comment>
<protein>
    <submittedName>
        <fullName evidence="2">Putative Paxillin-like 3</fullName>
    </submittedName>
</protein>
<evidence type="ECO:0000313" key="2">
    <source>
        <dbReference type="EMBL" id="KAG7164763.1"/>
    </source>
</evidence>
<gene>
    <name evidence="2" type="primary">Pxn-L3</name>
    <name evidence="2" type="ORF">Hamer_G005179</name>
</gene>
<feature type="region of interest" description="Disordered" evidence="1">
    <location>
        <begin position="19"/>
        <end position="67"/>
    </location>
</feature>
<evidence type="ECO:0000256" key="1">
    <source>
        <dbReference type="SAM" id="MobiDB-lite"/>
    </source>
</evidence>